<dbReference type="InterPro" id="IPR050111">
    <property type="entry name" value="C-type_lectin/snaclec_domain"/>
</dbReference>
<evidence type="ECO:0000256" key="2">
    <source>
        <dbReference type="SAM" id="SignalP"/>
    </source>
</evidence>
<reference evidence="4 5" key="2">
    <citation type="journal article" date="2024" name="G3 (Bethesda)">
        <title>The genome of the cryopelagic Antarctic bald notothen, Trematomus borchgrevinki.</title>
        <authorList>
            <person name="Rayamajhi N."/>
            <person name="Rivera-Colon A.G."/>
            <person name="Minhas B.F."/>
            <person name="Cheng C.C."/>
            <person name="Catchen J.M."/>
        </authorList>
    </citation>
    <scope>NUCLEOTIDE SEQUENCE [LARGE SCALE GENOMIC DNA]</scope>
    <source>
        <strain evidence="4">AGRC-2024</strain>
    </source>
</reference>
<dbReference type="Proteomes" id="UP001619887">
    <property type="component" value="Unassembled WGS sequence"/>
</dbReference>
<feature type="domain" description="C-type lectin" evidence="3">
    <location>
        <begin position="799"/>
        <end position="919"/>
    </location>
</feature>
<dbReference type="Pfam" id="PF00059">
    <property type="entry name" value="Lectin_C"/>
    <property type="match status" value="1"/>
</dbReference>
<reference evidence="4 5" key="1">
    <citation type="journal article" date="2022" name="G3 (Bethesda)">
        <title>Evaluating Illumina-, Nanopore-, and PacBio-based genome assembly strategies with the bald notothen, Trematomus borchgrevinki.</title>
        <authorList>
            <person name="Rayamajhi N."/>
            <person name="Cheng C.C."/>
            <person name="Catchen J.M."/>
        </authorList>
    </citation>
    <scope>NUCLEOTIDE SEQUENCE [LARGE SCALE GENOMIC DNA]</scope>
    <source>
        <strain evidence="4">AGRC-2024</strain>
    </source>
</reference>
<dbReference type="PROSITE" id="PS50041">
    <property type="entry name" value="C_TYPE_LECTIN_2"/>
    <property type="match status" value="1"/>
</dbReference>
<feature type="region of interest" description="Disordered" evidence="1">
    <location>
        <begin position="566"/>
        <end position="589"/>
    </location>
</feature>
<dbReference type="PANTHER" id="PTHR22803">
    <property type="entry name" value="MANNOSE, PHOSPHOLIPASE, LECTIN RECEPTOR RELATED"/>
    <property type="match status" value="1"/>
</dbReference>
<dbReference type="Gene3D" id="3.10.100.10">
    <property type="entry name" value="Mannose-Binding Protein A, subunit A"/>
    <property type="match status" value="1"/>
</dbReference>
<dbReference type="InterPro" id="IPR016187">
    <property type="entry name" value="CTDL_fold"/>
</dbReference>
<proteinExistence type="predicted"/>
<name>A0ABD2GQP8_PAGBO</name>
<feature type="region of interest" description="Disordered" evidence="1">
    <location>
        <begin position="89"/>
        <end position="125"/>
    </location>
</feature>
<dbReference type="InterPro" id="IPR001304">
    <property type="entry name" value="C-type_lectin-like"/>
</dbReference>
<evidence type="ECO:0000259" key="3">
    <source>
        <dbReference type="PROSITE" id="PS50041"/>
    </source>
</evidence>
<protein>
    <recommendedName>
        <fullName evidence="3">C-type lectin domain-containing protein</fullName>
    </recommendedName>
</protein>
<feature type="compositionally biased region" description="Acidic residues" evidence="1">
    <location>
        <begin position="241"/>
        <end position="254"/>
    </location>
</feature>
<feature type="compositionally biased region" description="Basic and acidic residues" evidence="1">
    <location>
        <begin position="220"/>
        <end position="232"/>
    </location>
</feature>
<keyword evidence="5" id="KW-1185">Reference proteome</keyword>
<feature type="compositionally biased region" description="Polar residues" evidence="1">
    <location>
        <begin position="149"/>
        <end position="161"/>
    </location>
</feature>
<evidence type="ECO:0000313" key="4">
    <source>
        <dbReference type="EMBL" id="KAL3056071.1"/>
    </source>
</evidence>
<feature type="region of interest" description="Disordered" evidence="1">
    <location>
        <begin position="298"/>
        <end position="322"/>
    </location>
</feature>
<feature type="compositionally biased region" description="Basic and acidic residues" evidence="1">
    <location>
        <begin position="570"/>
        <end position="589"/>
    </location>
</feature>
<comment type="caution">
    <text evidence="4">The sequence shown here is derived from an EMBL/GenBank/DDBJ whole genome shotgun (WGS) entry which is preliminary data.</text>
</comment>
<gene>
    <name evidence="4" type="ORF">OYC64_018722</name>
</gene>
<feature type="chain" id="PRO_5044742625" description="C-type lectin domain-containing protein" evidence="2">
    <location>
        <begin position="17"/>
        <end position="920"/>
    </location>
</feature>
<keyword evidence="2" id="KW-0732">Signal</keyword>
<feature type="compositionally biased region" description="Polar residues" evidence="1">
    <location>
        <begin position="185"/>
        <end position="200"/>
    </location>
</feature>
<dbReference type="InterPro" id="IPR016186">
    <property type="entry name" value="C-type_lectin-like/link_sf"/>
</dbReference>
<accession>A0ABD2GQP8</accession>
<organism evidence="4 5">
    <name type="scientific">Pagothenia borchgrevinki</name>
    <name type="common">Bald rockcod</name>
    <name type="synonym">Trematomus borchgrevinki</name>
    <dbReference type="NCBI Taxonomy" id="8213"/>
    <lineage>
        <taxon>Eukaryota</taxon>
        <taxon>Metazoa</taxon>
        <taxon>Chordata</taxon>
        <taxon>Craniata</taxon>
        <taxon>Vertebrata</taxon>
        <taxon>Euteleostomi</taxon>
        <taxon>Actinopterygii</taxon>
        <taxon>Neopterygii</taxon>
        <taxon>Teleostei</taxon>
        <taxon>Neoteleostei</taxon>
        <taxon>Acanthomorphata</taxon>
        <taxon>Eupercaria</taxon>
        <taxon>Perciformes</taxon>
        <taxon>Notothenioidei</taxon>
        <taxon>Nototheniidae</taxon>
        <taxon>Pagothenia</taxon>
    </lineage>
</organism>
<dbReference type="AlphaFoldDB" id="A0ABD2GQP8"/>
<dbReference type="EMBL" id="JBIYXZ010002076">
    <property type="protein sequence ID" value="KAL3056071.1"/>
    <property type="molecule type" value="Genomic_DNA"/>
</dbReference>
<feature type="region of interest" description="Disordered" evidence="1">
    <location>
        <begin position="761"/>
        <end position="791"/>
    </location>
</feature>
<evidence type="ECO:0000313" key="5">
    <source>
        <dbReference type="Proteomes" id="UP001619887"/>
    </source>
</evidence>
<feature type="region of interest" description="Disordered" evidence="1">
    <location>
        <begin position="650"/>
        <end position="671"/>
    </location>
</feature>
<sequence>MKALALLSLSLAVALGRPPFDSRVAPIPVLTEDNQSPLLGDWVPVQGHVVVEDPAPQVRPRFEEQQVKPAPVNLNPEVKAEVKVDVKPDVEMEPELSNNPDFKVEPEVKVEPDVQEAESEERHIDMEEKYELVGEAIMQQEPLDEDNVSEANQNQDPVNQRLSEEEEGLKREKTYVLDGEPTMELENQQVEDVPELSNNPDFKVESEVKVEPDAQDSETEERHIDMEDKSEMAGKPIMEMEPLDDDDMSEEELSNTEKSLRAAFQHQGPVNQYLSEEEGGLMRERTYVLDGEPIMELENQPVEDVPELSDNPDFKVESEVQETEAKLRDIDMERRYKIVGEPIMELDPLEDDDISKEELREMELLEVETSLRTAYQNQNPVNQRHSEEEEGLIRENTYILDGKPILELETLEVKVQENFEEGGEEGWENDIERKYEIVGGPIMELEPLDDDNMHGEKLSSRSEVNTERKYEIVGGPIMELEPLDDNMHGEKLSSRSEVNTERKYEIVGGPIMELEPLEDDNEAQKEFPVQMNLEEETKSNQETEEKHIDMEARYEMVGGPIMELEPLDDDNMHGEKLSSRSEVNTERKYEIVGGPIMELEPLEDDNEAQKEFPVQMNLEEETKSNQETEEKHIDMEARYEMVGEPIMELEPLDDDNMHGEKLSSRSEVNTERKYEMVGEPIMELEPLENKDTEQTEEEGGPALDIFGQPMKTSEEYFPNEDARMGSPMVAGSDYLMMDETASEFVQTDQMSPMAADSPVINHEREPRALRRQAVNNPEERRSSPKHNKLGQSCSPGVIIEGKCHQFFKEPKKAADAEFFCQDHFSGGHLASIPSPHVHREVMNLIQQNGGLTRTWVGGLRYLETGRFIWLDGSHWGFADWLSGEPNNTSDLEDCVELLPQGNGKFNDFTCWEPQAFICSY</sequence>
<feature type="compositionally biased region" description="Basic and acidic residues" evidence="1">
    <location>
        <begin position="102"/>
        <end position="112"/>
    </location>
</feature>
<evidence type="ECO:0000256" key="1">
    <source>
        <dbReference type="SAM" id="MobiDB-lite"/>
    </source>
</evidence>
<feature type="compositionally biased region" description="Basic and acidic residues" evidence="1">
    <location>
        <begin position="312"/>
        <end position="322"/>
    </location>
</feature>
<feature type="region of interest" description="Disordered" evidence="1">
    <location>
        <begin position="139"/>
        <end position="258"/>
    </location>
</feature>
<feature type="compositionally biased region" description="Basic and acidic residues" evidence="1">
    <location>
        <begin position="655"/>
        <end position="671"/>
    </location>
</feature>
<dbReference type="SUPFAM" id="SSF56436">
    <property type="entry name" value="C-type lectin-like"/>
    <property type="match status" value="1"/>
</dbReference>
<dbReference type="SMART" id="SM00034">
    <property type="entry name" value="CLECT"/>
    <property type="match status" value="1"/>
</dbReference>
<feature type="signal peptide" evidence="2">
    <location>
        <begin position="1"/>
        <end position="16"/>
    </location>
</feature>
<feature type="compositionally biased region" description="Basic and acidic residues" evidence="1">
    <location>
        <begin position="202"/>
        <end position="212"/>
    </location>
</feature>